<evidence type="ECO:0000256" key="6">
    <source>
        <dbReference type="ARBA" id="ARBA00013627"/>
    </source>
</evidence>
<evidence type="ECO:0000256" key="2">
    <source>
        <dbReference type="ARBA" id="ARBA00004245"/>
    </source>
</evidence>
<dbReference type="Ensembl" id="ENSMCST00000005659.1">
    <property type="protein sequence ID" value="ENSMCSP00000005535.1"/>
    <property type="gene ID" value="ENSMCSG00000003924.1"/>
</dbReference>
<comment type="subcellular location">
    <subcellularLocation>
        <location evidence="1">Apical cell membrane</location>
    </subcellularLocation>
    <subcellularLocation>
        <location evidence="4">Cell projection</location>
        <location evidence="4">Filopodium</location>
    </subcellularLocation>
    <subcellularLocation>
        <location evidence="3">Cell projection</location>
        <location evidence="3">Stereocilium membrane</location>
    </subcellularLocation>
    <subcellularLocation>
        <location evidence="2">Cytoplasm</location>
        <location evidence="2">Cytoskeleton</location>
    </subcellularLocation>
</comment>
<dbReference type="InterPro" id="IPR026136">
    <property type="entry name" value="RIPOR3"/>
</dbReference>
<keyword evidence="10" id="KW-0517">Myogenesis</keyword>
<keyword evidence="17" id="KW-0206">Cytoskeleton</keyword>
<evidence type="ECO:0000313" key="22">
    <source>
        <dbReference type="Proteomes" id="UP000694560"/>
    </source>
</evidence>
<evidence type="ECO:0000256" key="17">
    <source>
        <dbReference type="ARBA" id="ARBA00023212"/>
    </source>
</evidence>
<evidence type="ECO:0000256" key="5">
    <source>
        <dbReference type="ARBA" id="ARBA00005744"/>
    </source>
</evidence>
<evidence type="ECO:0000256" key="9">
    <source>
        <dbReference type="ARBA" id="ARBA00022500"/>
    </source>
</evidence>
<feature type="compositionally biased region" description="Low complexity" evidence="19">
    <location>
        <begin position="417"/>
        <end position="428"/>
    </location>
</feature>
<dbReference type="GO" id="GO:0016324">
    <property type="term" value="C:apical plasma membrane"/>
    <property type="evidence" value="ECO:0007669"/>
    <property type="project" value="UniProtKB-SubCell"/>
</dbReference>
<evidence type="ECO:0000256" key="12">
    <source>
        <dbReference type="ARBA" id="ARBA00022740"/>
    </source>
</evidence>
<keyword evidence="7" id="KW-1003">Cell membrane</keyword>
<keyword evidence="14" id="KW-0130">Cell adhesion</keyword>
<keyword evidence="12" id="KW-1009">Hearing</keyword>
<keyword evidence="15" id="KW-0175">Coiled coil</keyword>
<dbReference type="GO" id="GO:0030154">
    <property type="term" value="P:cell differentiation"/>
    <property type="evidence" value="ECO:0007669"/>
    <property type="project" value="UniProtKB-KW"/>
</dbReference>
<evidence type="ECO:0000259" key="20">
    <source>
        <dbReference type="Pfam" id="PF15903"/>
    </source>
</evidence>
<evidence type="ECO:0000256" key="18">
    <source>
        <dbReference type="ARBA" id="ARBA00023273"/>
    </source>
</evidence>
<accession>A0A8C5TBV7</accession>
<keyword evidence="18" id="KW-0966">Cell projection</keyword>
<evidence type="ECO:0000256" key="15">
    <source>
        <dbReference type="ARBA" id="ARBA00023054"/>
    </source>
</evidence>
<feature type="domain" description="FAM65 N-terminal" evidence="20">
    <location>
        <begin position="16"/>
        <end position="356"/>
    </location>
</feature>
<evidence type="ECO:0000256" key="14">
    <source>
        <dbReference type="ARBA" id="ARBA00022889"/>
    </source>
</evidence>
<evidence type="ECO:0000256" key="13">
    <source>
        <dbReference type="ARBA" id="ARBA00022782"/>
    </source>
</evidence>
<reference evidence="21" key="1">
    <citation type="submission" date="2025-08" db="UniProtKB">
        <authorList>
            <consortium name="Ensembl"/>
        </authorList>
    </citation>
    <scope>IDENTIFICATION</scope>
</reference>
<keyword evidence="16" id="KW-0472">Membrane</keyword>
<keyword evidence="13" id="KW-0221">Differentiation</keyword>
<sequence length="596" mass="66357">MSIGSHSFSPGGPNGIIRSQSFAGFSGLQERRSRCNSFIENSSALKKPQAKVKKMHNLGHKNSTTPKEPQPKRMEEVYRALKRGLDEYLEVHQTELDKLTTQLKDMKRNSRLVRQIKAVERYMRRLEFHISKVDELYEAYCIQRRLCDGASKMKQAFAMSPASKAARESLTEINRSYKEYTENMCTIEAELENLLGEFCIKMKGLAGFARLCPGDQYEIFMRYGRQRWKLKGKIEVNGKQSWDGEEMVFLPLIVGLISIKVTEVKGLATHILVGSVTCETKDLFAARPQVVAVDINDLGTVKLNLEITWYPFDVEDLTPSTGNVSKASALQRRMSMYSQGTPETPTFKDHSFFSNLPDDVFENGSVATEKRPLSFTFGDLPYEDAVPPANSAESSSSHVSSSPDITATPTQHQALGSSQSSSLDCSSSDSRRDSVTEPKDLLSHGEGAVAESKNTPRAAPEVCQKISDAGSDHVFVETSVPVSLLQDTDEGSELKPVELDTYEGNITKQLVKRLTSAETPLTPERLPCEGSISGESEGYKSYLDGSIEEALQGLLLALEPHKEQYKEFQDLDQEVMHLDDILKVSTFSENTTLKKI</sequence>
<comment type="similarity">
    <text evidence="5">Belongs to the RIPOR family.</text>
</comment>
<evidence type="ECO:0000256" key="16">
    <source>
        <dbReference type="ARBA" id="ARBA00023136"/>
    </source>
</evidence>
<name>A0A8C5TBV7_9PASS</name>
<dbReference type="GO" id="GO:0007605">
    <property type="term" value="P:sensory perception of sound"/>
    <property type="evidence" value="ECO:0007669"/>
    <property type="project" value="UniProtKB-KW"/>
</dbReference>
<dbReference type="GO" id="GO:0007155">
    <property type="term" value="P:cell adhesion"/>
    <property type="evidence" value="ECO:0007669"/>
    <property type="project" value="UniProtKB-KW"/>
</dbReference>
<feature type="region of interest" description="Disordered" evidence="19">
    <location>
        <begin position="39"/>
        <end position="73"/>
    </location>
</feature>
<dbReference type="GO" id="GO:0005856">
    <property type="term" value="C:cytoskeleton"/>
    <property type="evidence" value="ECO:0007669"/>
    <property type="project" value="UniProtKB-SubCell"/>
</dbReference>
<dbReference type="Pfam" id="PF15903">
    <property type="entry name" value="PL48"/>
    <property type="match status" value="1"/>
</dbReference>
<dbReference type="GO" id="GO:0060171">
    <property type="term" value="C:stereocilium membrane"/>
    <property type="evidence" value="ECO:0007669"/>
    <property type="project" value="UniProtKB-SubCell"/>
</dbReference>
<dbReference type="PANTHER" id="PTHR15829:SF2">
    <property type="entry name" value="RHO FAMILY-INTERACTING CELL POLARIZATION REGULATOR 2"/>
    <property type="match status" value="1"/>
</dbReference>
<dbReference type="GO" id="GO:0006935">
    <property type="term" value="P:chemotaxis"/>
    <property type="evidence" value="ECO:0007669"/>
    <property type="project" value="UniProtKB-KW"/>
</dbReference>
<evidence type="ECO:0000256" key="1">
    <source>
        <dbReference type="ARBA" id="ARBA00004221"/>
    </source>
</evidence>
<feature type="compositionally biased region" description="Low complexity" evidence="19">
    <location>
        <begin position="391"/>
        <end position="402"/>
    </location>
</feature>
<organism evidence="21 22">
    <name type="scientific">Malurus cyaneus samueli</name>
    <dbReference type="NCBI Taxonomy" id="2593467"/>
    <lineage>
        <taxon>Eukaryota</taxon>
        <taxon>Metazoa</taxon>
        <taxon>Chordata</taxon>
        <taxon>Craniata</taxon>
        <taxon>Vertebrata</taxon>
        <taxon>Euteleostomi</taxon>
        <taxon>Archelosauria</taxon>
        <taxon>Archosauria</taxon>
        <taxon>Dinosauria</taxon>
        <taxon>Saurischia</taxon>
        <taxon>Theropoda</taxon>
        <taxon>Coelurosauria</taxon>
        <taxon>Aves</taxon>
        <taxon>Neognathae</taxon>
        <taxon>Neoaves</taxon>
        <taxon>Telluraves</taxon>
        <taxon>Australaves</taxon>
        <taxon>Passeriformes</taxon>
        <taxon>Meliphagoidea</taxon>
        <taxon>Maluridae</taxon>
        <taxon>Malurus</taxon>
    </lineage>
</organism>
<dbReference type="Proteomes" id="UP000694560">
    <property type="component" value="Unplaced"/>
</dbReference>
<proteinExistence type="inferred from homology"/>
<evidence type="ECO:0000256" key="4">
    <source>
        <dbReference type="ARBA" id="ARBA00004486"/>
    </source>
</evidence>
<evidence type="ECO:0000256" key="7">
    <source>
        <dbReference type="ARBA" id="ARBA00022475"/>
    </source>
</evidence>
<dbReference type="InterPro" id="IPR031780">
    <property type="entry name" value="FAM65_N"/>
</dbReference>
<feature type="compositionally biased region" description="Basic residues" evidence="19">
    <location>
        <begin position="48"/>
        <end position="59"/>
    </location>
</feature>
<dbReference type="GO" id="GO:0030175">
    <property type="term" value="C:filopodium"/>
    <property type="evidence" value="ECO:0007669"/>
    <property type="project" value="UniProtKB-SubCell"/>
</dbReference>
<keyword evidence="8" id="KW-0963">Cytoplasm</keyword>
<evidence type="ECO:0000256" key="19">
    <source>
        <dbReference type="SAM" id="MobiDB-lite"/>
    </source>
</evidence>
<dbReference type="PANTHER" id="PTHR15829">
    <property type="entry name" value="PROTEIN KINASE PKN/PRK1, EFFECTOR"/>
    <property type="match status" value="1"/>
</dbReference>
<evidence type="ECO:0000313" key="21">
    <source>
        <dbReference type="Ensembl" id="ENSMCSP00000005535.1"/>
    </source>
</evidence>
<keyword evidence="22" id="KW-1185">Reference proteome</keyword>
<dbReference type="GO" id="GO:0009968">
    <property type="term" value="P:negative regulation of signal transduction"/>
    <property type="evidence" value="ECO:0007669"/>
    <property type="project" value="UniProtKB-KW"/>
</dbReference>
<evidence type="ECO:0000256" key="3">
    <source>
        <dbReference type="ARBA" id="ARBA00004289"/>
    </source>
</evidence>
<reference evidence="21" key="2">
    <citation type="submission" date="2025-09" db="UniProtKB">
        <authorList>
            <consortium name="Ensembl"/>
        </authorList>
    </citation>
    <scope>IDENTIFICATION</scope>
</reference>
<feature type="compositionally biased region" description="Polar residues" evidence="19">
    <location>
        <begin position="403"/>
        <end position="416"/>
    </location>
</feature>
<feature type="region of interest" description="Disordered" evidence="19">
    <location>
        <begin position="384"/>
        <end position="459"/>
    </location>
</feature>
<evidence type="ECO:0000256" key="8">
    <source>
        <dbReference type="ARBA" id="ARBA00022490"/>
    </source>
</evidence>
<dbReference type="GO" id="GO:0007517">
    <property type="term" value="P:muscle organ development"/>
    <property type="evidence" value="ECO:0007669"/>
    <property type="project" value="UniProtKB-KW"/>
</dbReference>
<keyword evidence="11" id="KW-0734">Signal transduction inhibitor</keyword>
<feature type="compositionally biased region" description="Basic and acidic residues" evidence="19">
    <location>
        <begin position="429"/>
        <end position="443"/>
    </location>
</feature>
<evidence type="ECO:0000256" key="10">
    <source>
        <dbReference type="ARBA" id="ARBA00022541"/>
    </source>
</evidence>
<protein>
    <recommendedName>
        <fullName evidence="6">Rho family-interacting cell polarization regulator 2</fullName>
    </recommendedName>
</protein>
<evidence type="ECO:0000256" key="11">
    <source>
        <dbReference type="ARBA" id="ARBA00022700"/>
    </source>
</evidence>
<dbReference type="AlphaFoldDB" id="A0A8C5TBV7"/>
<keyword evidence="9" id="KW-0145">Chemotaxis</keyword>